<dbReference type="Proteomes" id="UP001302222">
    <property type="component" value="Unassembled WGS sequence"/>
</dbReference>
<proteinExistence type="predicted"/>
<evidence type="ECO:0008006" key="3">
    <source>
        <dbReference type="Google" id="ProtNLM"/>
    </source>
</evidence>
<comment type="caution">
    <text evidence="1">The sequence shown here is derived from an EMBL/GenBank/DDBJ whole genome shotgun (WGS) entry which is preliminary data.</text>
</comment>
<reference evidence="1 2" key="1">
    <citation type="submission" date="2023-12" db="EMBL/GenBank/DDBJ databases">
        <title>Novel species of the genus Arcicella isolated from rivers.</title>
        <authorList>
            <person name="Lu H."/>
        </authorList>
    </citation>
    <scope>NUCLEOTIDE SEQUENCE [LARGE SCALE GENOMIC DNA]</scope>
    <source>
        <strain evidence="1 2">DC25W</strain>
    </source>
</reference>
<protein>
    <recommendedName>
        <fullName evidence="3">Restriction endonuclease</fullName>
    </recommendedName>
</protein>
<accession>A0ABU5SH10</accession>
<organism evidence="1 2">
    <name type="scientific">Arcicella lustrica</name>
    <dbReference type="NCBI Taxonomy" id="2984196"/>
    <lineage>
        <taxon>Bacteria</taxon>
        <taxon>Pseudomonadati</taxon>
        <taxon>Bacteroidota</taxon>
        <taxon>Cytophagia</taxon>
        <taxon>Cytophagales</taxon>
        <taxon>Flectobacillaceae</taxon>
        <taxon>Arcicella</taxon>
    </lineage>
</organism>
<dbReference type="EMBL" id="JAYGIM010000006">
    <property type="protein sequence ID" value="MEA5426575.1"/>
    <property type="molecule type" value="Genomic_DNA"/>
</dbReference>
<evidence type="ECO:0000313" key="1">
    <source>
        <dbReference type="EMBL" id="MEA5426575.1"/>
    </source>
</evidence>
<keyword evidence="2" id="KW-1185">Reference proteome</keyword>
<gene>
    <name evidence="1" type="ORF">VB798_08340</name>
</gene>
<name>A0ABU5SH10_9BACT</name>
<evidence type="ECO:0000313" key="2">
    <source>
        <dbReference type="Proteomes" id="UP001302222"/>
    </source>
</evidence>
<dbReference type="RefSeq" id="WP_323257860.1">
    <property type="nucleotide sequence ID" value="NZ_JAYGIM010000006.1"/>
</dbReference>
<sequence>MVEKILVREYLSSLKEDGELDYIFVFLLEAMGFEIITTPKQSKGQSQYGKDVVALGEIKGLKYCWNFELKGFADKDVNSTSFNKDDGIRMSLLEIKDVAYKNNSYPDFDKLPKKVVLVHNGVVKENFKPQFNGFIEQNFEEGVFEDWDIYRLTDLFSEHLFGEYLLADDKNSYAFKRLLMFLDVPDYNFEDLEILFSNIIQEYKTNSNERQRLKMFATLNLLMMIVWSYARQKDNLNPAKHCINYIILNTWEFILVNDFENSKKHRFNFNRLLNTQLKFYNEYFSKTWEVASFKNGLFIPSGLGFENIGYSMRAFEYMDNLVYYYELNNAFVKVDELIRFLKNQKNSLKSLIDNNQKGCSKPILDNHFIPIFHLVNFFLSSIDRTQEDEEFIVRYIRDCIEQIILRKQIKSVFPYHGYNMDSLIHLEATNEKQKDYPDKSSLLIPFLLEIITIFSLDELYAECIIFFDKELSLQTAIPNFEGFPDFEQRFFKGHLHNEYDIEFSVKLPSTLQEYKEKLNKKKAEKVLFRTEKAGYGFLITLARSFYKNEPFPDNWRCWLSK</sequence>